<evidence type="ECO:0000259" key="2">
    <source>
        <dbReference type="PROSITE" id="PS50106"/>
    </source>
</evidence>
<dbReference type="PROSITE" id="PS50106">
    <property type="entry name" value="PDZ"/>
    <property type="match status" value="1"/>
</dbReference>
<feature type="compositionally biased region" description="Pro residues" evidence="1">
    <location>
        <begin position="104"/>
        <end position="126"/>
    </location>
</feature>
<dbReference type="InterPro" id="IPR036034">
    <property type="entry name" value="PDZ_sf"/>
</dbReference>
<evidence type="ECO:0000313" key="4">
    <source>
        <dbReference type="Proteomes" id="UP000243579"/>
    </source>
</evidence>
<organism evidence="3 4">
    <name type="scientific">Achlya hypogyna</name>
    <name type="common">Oomycete</name>
    <name type="synonym">Protoachlya hypogyna</name>
    <dbReference type="NCBI Taxonomy" id="1202772"/>
    <lineage>
        <taxon>Eukaryota</taxon>
        <taxon>Sar</taxon>
        <taxon>Stramenopiles</taxon>
        <taxon>Oomycota</taxon>
        <taxon>Saprolegniomycetes</taxon>
        <taxon>Saprolegniales</taxon>
        <taxon>Achlyaceae</taxon>
        <taxon>Achlya</taxon>
    </lineage>
</organism>
<dbReference type="STRING" id="1202772.A0A1V9ZIM5"/>
<sequence length="572" mass="64098">MSDEVGLRMEQLKQRLANQTNGGGQVPPSAMHRPPQPRGNYAPEYNTRPPPQQQQYTSRPPQTHQYMAPQTHAPPSLHPNYQQQQFRQPPPTHHHQQQQQQYHQPPPPQQYHQPPPTQQYHEPPPTQQYQQAPQHYHAPPSHQAGYPRQANGALHGTSRQRPTGNPPPPTAQDLHQRLRAQRQQLEAGSTRDSHHQAQMPPAQPQYAEQQYTQRTRVPSSYASSTTSSSFSEYSEASTIGGRQSYRHPPEERKRRGSLTNTDISEEVDEEFDVRMMPPRRRNEYDFTWEGGSLGLVLVEDPSNRMPIVKRVSSNVSAAARVVREGDKLLYINANATREFKMPALMGMLKDLKKPLIMRFQRAGAEPEPKSGPVLPPVLEGEYEFLWEEGSLGMTMGVTATELPYVKRLTGRGHSPHLKLVHPGDELIMINEHVCAEMGFEKSMEVIKSVPRPATLRFRGAKPDAQLDDTLSVRSSVVPPALTLDEASMYAVTWSDGPFGLTVKELATDKGPVPVVTRKTGRSTCAGLRRVAVGDVLVEIGSMKAVDLGFDNTTKVLRNIAKPVLLRFQAVAE</sequence>
<protein>
    <recommendedName>
        <fullName evidence="2">PDZ domain-containing protein</fullName>
    </recommendedName>
</protein>
<dbReference type="InterPro" id="IPR001478">
    <property type="entry name" value="PDZ"/>
</dbReference>
<dbReference type="Proteomes" id="UP000243579">
    <property type="component" value="Unassembled WGS sequence"/>
</dbReference>
<feature type="region of interest" description="Disordered" evidence="1">
    <location>
        <begin position="1"/>
        <end position="265"/>
    </location>
</feature>
<evidence type="ECO:0000313" key="3">
    <source>
        <dbReference type="EMBL" id="OQR97855.1"/>
    </source>
</evidence>
<feature type="domain" description="PDZ" evidence="2">
    <location>
        <begin position="291"/>
        <end position="363"/>
    </location>
</feature>
<evidence type="ECO:0000256" key="1">
    <source>
        <dbReference type="SAM" id="MobiDB-lite"/>
    </source>
</evidence>
<feature type="compositionally biased region" description="Basic and acidic residues" evidence="1">
    <location>
        <begin position="1"/>
        <end position="13"/>
    </location>
</feature>
<dbReference type="SMART" id="SM00228">
    <property type="entry name" value="PDZ"/>
    <property type="match status" value="3"/>
</dbReference>
<feature type="compositionally biased region" description="Polar residues" evidence="1">
    <location>
        <begin position="53"/>
        <end position="65"/>
    </location>
</feature>
<comment type="caution">
    <text evidence="3">The sequence shown here is derived from an EMBL/GenBank/DDBJ whole genome shotgun (WGS) entry which is preliminary data.</text>
</comment>
<feature type="compositionally biased region" description="Low complexity" evidence="1">
    <location>
        <begin position="78"/>
        <end position="87"/>
    </location>
</feature>
<dbReference type="EMBL" id="JNBR01000095">
    <property type="protein sequence ID" value="OQR97855.1"/>
    <property type="molecule type" value="Genomic_DNA"/>
</dbReference>
<reference evidence="3 4" key="1">
    <citation type="journal article" date="2014" name="Genome Biol. Evol.">
        <title>The secreted proteins of Achlya hypogyna and Thraustotheca clavata identify the ancestral oomycete secretome and reveal gene acquisitions by horizontal gene transfer.</title>
        <authorList>
            <person name="Misner I."/>
            <person name="Blouin N."/>
            <person name="Leonard G."/>
            <person name="Richards T.A."/>
            <person name="Lane C.E."/>
        </authorList>
    </citation>
    <scope>NUCLEOTIDE SEQUENCE [LARGE SCALE GENOMIC DNA]</scope>
    <source>
        <strain evidence="3 4">ATCC 48635</strain>
    </source>
</reference>
<feature type="compositionally biased region" description="Low complexity" evidence="1">
    <location>
        <begin position="127"/>
        <end position="144"/>
    </location>
</feature>
<dbReference type="AlphaFoldDB" id="A0A1V9ZIM5"/>
<dbReference type="SUPFAM" id="SSF50156">
    <property type="entry name" value="PDZ domain-like"/>
    <property type="match status" value="3"/>
</dbReference>
<gene>
    <name evidence="3" type="ORF">ACHHYP_09848</name>
</gene>
<accession>A0A1V9ZIM5</accession>
<feature type="compositionally biased region" description="Low complexity" evidence="1">
    <location>
        <begin position="196"/>
        <end position="237"/>
    </location>
</feature>
<name>A0A1V9ZIM5_ACHHY</name>
<proteinExistence type="predicted"/>
<keyword evidence="4" id="KW-1185">Reference proteome</keyword>
<dbReference type="OrthoDB" id="114720at2759"/>